<organism evidence="1 2">
    <name type="scientific">Populus alba x Populus x berolinensis</name>
    <dbReference type="NCBI Taxonomy" id="444605"/>
    <lineage>
        <taxon>Eukaryota</taxon>
        <taxon>Viridiplantae</taxon>
        <taxon>Streptophyta</taxon>
        <taxon>Embryophyta</taxon>
        <taxon>Tracheophyta</taxon>
        <taxon>Spermatophyta</taxon>
        <taxon>Magnoliopsida</taxon>
        <taxon>eudicotyledons</taxon>
        <taxon>Gunneridae</taxon>
        <taxon>Pentapetalae</taxon>
        <taxon>rosids</taxon>
        <taxon>fabids</taxon>
        <taxon>Malpighiales</taxon>
        <taxon>Salicaceae</taxon>
        <taxon>Saliceae</taxon>
        <taxon>Populus</taxon>
    </lineage>
</organism>
<proteinExistence type="predicted"/>
<dbReference type="Proteomes" id="UP001164929">
    <property type="component" value="Chromosome 16"/>
</dbReference>
<name>A0AAD6LKW9_9ROSI</name>
<accession>A0AAD6LKW9</accession>
<dbReference type="EMBL" id="JAQIZT010000016">
    <property type="protein sequence ID" value="KAJ6969057.1"/>
    <property type="molecule type" value="Genomic_DNA"/>
</dbReference>
<protein>
    <submittedName>
        <fullName evidence="1">Uncharacterized protein</fullName>
    </submittedName>
</protein>
<sequence length="57" mass="6300">MSWFHRKVAACALLIAYVILSSSVLTEARFSKFEAIQGASLLKSGFPARSYCFTPID</sequence>
<gene>
    <name evidence="1" type="ORF">NC653_036887</name>
</gene>
<keyword evidence="2" id="KW-1185">Reference proteome</keyword>
<dbReference type="AlphaFoldDB" id="A0AAD6LKW9"/>
<comment type="caution">
    <text evidence="1">The sequence shown here is derived from an EMBL/GenBank/DDBJ whole genome shotgun (WGS) entry which is preliminary data.</text>
</comment>
<evidence type="ECO:0000313" key="1">
    <source>
        <dbReference type="EMBL" id="KAJ6969057.1"/>
    </source>
</evidence>
<reference evidence="1 2" key="1">
    <citation type="journal article" date="2023" name="Mol. Ecol. Resour.">
        <title>Chromosome-level genome assembly of a triploid poplar Populus alba 'Berolinensis'.</title>
        <authorList>
            <person name="Chen S."/>
            <person name="Yu Y."/>
            <person name="Wang X."/>
            <person name="Wang S."/>
            <person name="Zhang T."/>
            <person name="Zhou Y."/>
            <person name="He R."/>
            <person name="Meng N."/>
            <person name="Wang Y."/>
            <person name="Liu W."/>
            <person name="Liu Z."/>
            <person name="Liu J."/>
            <person name="Guo Q."/>
            <person name="Huang H."/>
            <person name="Sederoff R.R."/>
            <person name="Wang G."/>
            <person name="Qu G."/>
            <person name="Chen S."/>
        </authorList>
    </citation>
    <scope>NUCLEOTIDE SEQUENCE [LARGE SCALE GENOMIC DNA]</scope>
    <source>
        <strain evidence="1">SC-2020</strain>
    </source>
</reference>
<evidence type="ECO:0000313" key="2">
    <source>
        <dbReference type="Proteomes" id="UP001164929"/>
    </source>
</evidence>